<dbReference type="InterPro" id="IPR056077">
    <property type="entry name" value="DUF7660"/>
</dbReference>
<evidence type="ECO:0000259" key="1">
    <source>
        <dbReference type="Pfam" id="PF24693"/>
    </source>
</evidence>
<evidence type="ECO:0000313" key="3">
    <source>
        <dbReference type="Proteomes" id="UP001221366"/>
    </source>
</evidence>
<reference evidence="2 3" key="1">
    <citation type="submission" date="2023-03" db="EMBL/GenBank/DDBJ databases">
        <title>Muricauda XX sp. nov. and Muricauda XXX sp. nov., two novel species isolated from Okinawa Trough.</title>
        <authorList>
            <person name="Cao W."/>
            <person name="Deng X."/>
        </authorList>
    </citation>
    <scope>NUCLEOTIDE SEQUENCE [LARGE SCALE GENOMIC DNA]</scope>
    <source>
        <strain evidence="2 3">334s03</strain>
    </source>
</reference>
<dbReference type="RefSeq" id="WP_275615716.1">
    <property type="nucleotide sequence ID" value="NZ_JARFVB010000005.1"/>
</dbReference>
<proteinExistence type="predicted"/>
<comment type="caution">
    <text evidence="2">The sequence shown here is derived from an EMBL/GenBank/DDBJ whole genome shotgun (WGS) entry which is preliminary data.</text>
</comment>
<dbReference type="EMBL" id="JARFVB010000005">
    <property type="protein sequence ID" value="MDF0716484.1"/>
    <property type="molecule type" value="Genomic_DNA"/>
</dbReference>
<name>A0ABT5XZ73_9FLAO</name>
<sequence length="77" mass="8791">MNIYKQAEEINNQKDFVKFLNSLQKDLQENLSEWENDSLAKFLDALKGYCSDKDQKKTSWKTFAPASASLLAGAENE</sequence>
<dbReference type="Pfam" id="PF24693">
    <property type="entry name" value="DUF7660"/>
    <property type="match status" value="1"/>
</dbReference>
<accession>A0ABT5XZ73</accession>
<protein>
    <recommendedName>
        <fullName evidence="1">DUF7660 domain-containing protein</fullName>
    </recommendedName>
</protein>
<feature type="domain" description="DUF7660" evidence="1">
    <location>
        <begin position="13"/>
        <end position="55"/>
    </location>
</feature>
<keyword evidence="3" id="KW-1185">Reference proteome</keyword>
<dbReference type="Proteomes" id="UP001221366">
    <property type="component" value="Unassembled WGS sequence"/>
</dbReference>
<organism evidence="2 3">
    <name type="scientific">Flagellimonas yonaguniensis</name>
    <dbReference type="NCBI Taxonomy" id="3031325"/>
    <lineage>
        <taxon>Bacteria</taxon>
        <taxon>Pseudomonadati</taxon>
        <taxon>Bacteroidota</taxon>
        <taxon>Flavobacteriia</taxon>
        <taxon>Flavobacteriales</taxon>
        <taxon>Flavobacteriaceae</taxon>
        <taxon>Flagellimonas</taxon>
    </lineage>
</organism>
<evidence type="ECO:0000313" key="2">
    <source>
        <dbReference type="EMBL" id="MDF0716484.1"/>
    </source>
</evidence>
<gene>
    <name evidence="2" type="ORF">PY092_10015</name>
</gene>